<dbReference type="EMBL" id="MTYH01000028">
    <property type="protein sequence ID" value="PNP44723.1"/>
    <property type="molecule type" value="Genomic_DNA"/>
</dbReference>
<dbReference type="InterPro" id="IPR000182">
    <property type="entry name" value="GNAT_dom"/>
</dbReference>
<dbReference type="Pfam" id="PF13302">
    <property type="entry name" value="Acetyltransf_3"/>
    <property type="match status" value="1"/>
</dbReference>
<dbReference type="InterPro" id="IPR051531">
    <property type="entry name" value="N-acetyltransferase"/>
</dbReference>
<dbReference type="InterPro" id="IPR016181">
    <property type="entry name" value="Acyl_CoA_acyltransferase"/>
</dbReference>
<dbReference type="GO" id="GO:0016747">
    <property type="term" value="F:acyltransferase activity, transferring groups other than amino-acyl groups"/>
    <property type="evidence" value="ECO:0007669"/>
    <property type="project" value="InterPro"/>
</dbReference>
<proteinExistence type="predicted"/>
<evidence type="ECO:0000259" key="1">
    <source>
        <dbReference type="Pfam" id="PF13302"/>
    </source>
</evidence>
<dbReference type="PANTHER" id="PTHR43792:SF1">
    <property type="entry name" value="N-ACETYLTRANSFERASE DOMAIN-CONTAINING PROTEIN"/>
    <property type="match status" value="1"/>
</dbReference>
<dbReference type="PANTHER" id="PTHR43792">
    <property type="entry name" value="GNAT FAMILY, PUTATIVE (AFU_ORTHOLOGUE AFUA_3G00765)-RELATED-RELATED"/>
    <property type="match status" value="1"/>
</dbReference>
<accession>A0A2K0TGR3</accession>
<dbReference type="Proteomes" id="UP000236546">
    <property type="component" value="Unassembled WGS sequence"/>
</dbReference>
<feature type="domain" description="N-acetyltransferase" evidence="1">
    <location>
        <begin position="30"/>
        <end position="192"/>
    </location>
</feature>
<dbReference type="OrthoDB" id="4072826at2759"/>
<dbReference type="AlphaFoldDB" id="A0A2K0TGR3"/>
<dbReference type="Gene3D" id="3.40.630.30">
    <property type="match status" value="1"/>
</dbReference>
<comment type="caution">
    <text evidence="2">The sequence shown here is derived from an EMBL/GenBank/DDBJ whole genome shotgun (WGS) entry which is preliminary data.</text>
</comment>
<reference evidence="2 3" key="1">
    <citation type="submission" date="2017-02" db="EMBL/GenBank/DDBJ databases">
        <title>Genomes of Trichoderma spp. with biocontrol activity.</title>
        <authorList>
            <person name="Gardiner D."/>
            <person name="Kazan K."/>
            <person name="Vos C."/>
            <person name="Harvey P."/>
        </authorList>
    </citation>
    <scope>NUCLEOTIDE SEQUENCE [LARGE SCALE GENOMIC DNA]</scope>
    <source>
        <strain evidence="2 3">A5MH</strain>
    </source>
</reference>
<dbReference type="SUPFAM" id="SSF55729">
    <property type="entry name" value="Acyl-CoA N-acyltransferases (Nat)"/>
    <property type="match status" value="1"/>
</dbReference>
<organism evidence="2 3">
    <name type="scientific">Trichoderma gamsii</name>
    <dbReference type="NCBI Taxonomy" id="398673"/>
    <lineage>
        <taxon>Eukaryota</taxon>
        <taxon>Fungi</taxon>
        <taxon>Dikarya</taxon>
        <taxon>Ascomycota</taxon>
        <taxon>Pezizomycotina</taxon>
        <taxon>Sordariomycetes</taxon>
        <taxon>Hypocreomycetidae</taxon>
        <taxon>Hypocreales</taxon>
        <taxon>Hypocreaceae</taxon>
        <taxon>Trichoderma</taxon>
    </lineage>
</organism>
<evidence type="ECO:0000313" key="3">
    <source>
        <dbReference type="Proteomes" id="UP000236546"/>
    </source>
</evidence>
<sequence>MMEYKETIKVRTTLPIIPPISTRDEILTPRLLIRAPRLSDVPVLHILRTEHEVMKHSLKGVDKTLEDTVRSLDDFLPPNDTKMYHFLIFERDTGELIGKGGMHSLSSKHFGWPEVGYSFKQAAWGKGYATEFLNGFIENYCSLPRKETELEVDPRTVDIEAGSSTPTIDERLTALADVKNVGSVKVLEKTKFSKFSEWTGIDNRAASMGQEITLAGFLITAPLKESS</sequence>
<evidence type="ECO:0000313" key="2">
    <source>
        <dbReference type="EMBL" id="PNP44723.1"/>
    </source>
</evidence>
<gene>
    <name evidence="2" type="ORF">TGAMA5MH_03530</name>
</gene>
<name>A0A2K0TGR3_9HYPO</name>
<protein>
    <recommendedName>
        <fullName evidence="1">N-acetyltransferase domain-containing protein</fullName>
    </recommendedName>
</protein>